<evidence type="ECO:0000256" key="5">
    <source>
        <dbReference type="ARBA" id="ARBA00023237"/>
    </source>
</evidence>
<feature type="domain" description="SusD-like N-terminal" evidence="7">
    <location>
        <begin position="76"/>
        <end position="224"/>
    </location>
</feature>
<comment type="similarity">
    <text evidence="2">Belongs to the SusD family.</text>
</comment>
<gene>
    <name evidence="8" type="ORF">DXB65_08690</name>
</gene>
<keyword evidence="5" id="KW-0998">Cell outer membrane</keyword>
<reference evidence="8 9" key="1">
    <citation type="submission" date="2018-08" db="EMBL/GenBank/DDBJ databases">
        <title>A genome reference for cultivated species of the human gut microbiota.</title>
        <authorList>
            <person name="Zou Y."/>
            <person name="Xue W."/>
            <person name="Luo G."/>
        </authorList>
    </citation>
    <scope>NUCLEOTIDE SEQUENCE [LARGE SCALE GENOMIC DNA]</scope>
    <source>
        <strain evidence="8 9">OM05-15BH</strain>
    </source>
</reference>
<accession>A0A3E5BFV0</accession>
<dbReference type="InterPro" id="IPR011990">
    <property type="entry name" value="TPR-like_helical_dom_sf"/>
</dbReference>
<dbReference type="InterPro" id="IPR012944">
    <property type="entry name" value="SusD_RagB_dom"/>
</dbReference>
<dbReference type="Pfam" id="PF07980">
    <property type="entry name" value="SusD_RagB"/>
    <property type="match status" value="1"/>
</dbReference>
<evidence type="ECO:0000313" key="9">
    <source>
        <dbReference type="Proteomes" id="UP000260983"/>
    </source>
</evidence>
<sequence length="651" mass="72463">MKSIYIKFILGIMILSSFLTGCSDILNENPRNIYEPGFFETEQGVVGGLTGLYTSLRRVYGQPYYYNACETGTDEYTYGSQADANFQSADLSIQGKIPDAANSRFDVLWNVAYSAINNASAIIDNGTKAGMPEALTAEARFFRAFYYFQLVQAFGGVPLDLGGGELKANSTPTRVSTRNTVPEVYTKAIFPDLLTAISALPETSRLTGTVTKNTARLVLAKAYLTYGWWLENPNNIDTYPACDRSDPDGKDKAWYFQQAYDVSLTAINAPGIYGLQPTYYDVHVFTNDRNKEIMLYADHTEENASYNEGNVVGWDGAPNDDTSAQNQAIWMVTWYFQSVQSSRTADAWNGTGTFFRSVRAGQSFSRMWSRMAPSIDVFETTFADKTIDSRFDGTFVSAYPATYNLAGSTAPTVVYNANYLPVYPGEVAVSFLPEDPGNIDYSNNNNQMGLGTLPDRADYVMPLTKISRAVFPGLWKLGVARKGTDYNDDKASSTRPFNILKFSEFYFIAAEAVVKGANAQAGMGARELINVIRARAGKWSFCVAENTTKVVDNSAAMTAATPATIDINYILTERSREYFGEGFRWYDLARTQKWEEFASTYKISGKGGDNPVTVPRFIEKYMYLRPIPTSQLDRLEGDVDYKKNYQNPGYN</sequence>
<evidence type="ECO:0000259" key="7">
    <source>
        <dbReference type="Pfam" id="PF14322"/>
    </source>
</evidence>
<evidence type="ECO:0000256" key="3">
    <source>
        <dbReference type="ARBA" id="ARBA00022729"/>
    </source>
</evidence>
<evidence type="ECO:0000259" key="6">
    <source>
        <dbReference type="Pfam" id="PF07980"/>
    </source>
</evidence>
<protein>
    <submittedName>
        <fullName evidence="8">RagB/SusD family nutrient uptake outer membrane protein</fullName>
    </submittedName>
</protein>
<dbReference type="RefSeq" id="WP_117723964.1">
    <property type="nucleotide sequence ID" value="NZ_QSUL01000005.1"/>
</dbReference>
<dbReference type="AlphaFoldDB" id="A0A3E5BFV0"/>
<comment type="subcellular location">
    <subcellularLocation>
        <location evidence="1">Cell outer membrane</location>
    </subcellularLocation>
</comment>
<proteinExistence type="inferred from homology"/>
<organism evidence="8 9">
    <name type="scientific">Bacteroides oleiciplenus</name>
    <dbReference type="NCBI Taxonomy" id="626931"/>
    <lineage>
        <taxon>Bacteria</taxon>
        <taxon>Pseudomonadati</taxon>
        <taxon>Bacteroidota</taxon>
        <taxon>Bacteroidia</taxon>
        <taxon>Bacteroidales</taxon>
        <taxon>Bacteroidaceae</taxon>
        <taxon>Bacteroides</taxon>
    </lineage>
</organism>
<evidence type="ECO:0000256" key="2">
    <source>
        <dbReference type="ARBA" id="ARBA00006275"/>
    </source>
</evidence>
<feature type="domain" description="RagB/SusD" evidence="6">
    <location>
        <begin position="356"/>
        <end position="650"/>
    </location>
</feature>
<dbReference type="EMBL" id="QSUL01000005">
    <property type="protein sequence ID" value="RGN36471.1"/>
    <property type="molecule type" value="Genomic_DNA"/>
</dbReference>
<name>A0A3E5BFV0_9BACE</name>
<comment type="caution">
    <text evidence="8">The sequence shown here is derived from an EMBL/GenBank/DDBJ whole genome shotgun (WGS) entry which is preliminary data.</text>
</comment>
<dbReference type="Pfam" id="PF14322">
    <property type="entry name" value="SusD-like_3"/>
    <property type="match status" value="1"/>
</dbReference>
<dbReference type="SUPFAM" id="SSF48452">
    <property type="entry name" value="TPR-like"/>
    <property type="match status" value="1"/>
</dbReference>
<dbReference type="GO" id="GO:0009279">
    <property type="term" value="C:cell outer membrane"/>
    <property type="evidence" value="ECO:0007669"/>
    <property type="project" value="UniProtKB-SubCell"/>
</dbReference>
<dbReference type="PROSITE" id="PS51257">
    <property type="entry name" value="PROKAR_LIPOPROTEIN"/>
    <property type="match status" value="1"/>
</dbReference>
<dbReference type="InterPro" id="IPR033985">
    <property type="entry name" value="SusD-like_N"/>
</dbReference>
<evidence type="ECO:0000313" key="8">
    <source>
        <dbReference type="EMBL" id="RGN36471.1"/>
    </source>
</evidence>
<dbReference type="Gene3D" id="1.25.40.390">
    <property type="match status" value="1"/>
</dbReference>
<evidence type="ECO:0000256" key="1">
    <source>
        <dbReference type="ARBA" id="ARBA00004442"/>
    </source>
</evidence>
<keyword evidence="4" id="KW-0472">Membrane</keyword>
<evidence type="ECO:0000256" key="4">
    <source>
        <dbReference type="ARBA" id="ARBA00023136"/>
    </source>
</evidence>
<dbReference type="Proteomes" id="UP000260983">
    <property type="component" value="Unassembled WGS sequence"/>
</dbReference>
<keyword evidence="3" id="KW-0732">Signal</keyword>